<evidence type="ECO:0000256" key="1">
    <source>
        <dbReference type="SAM" id="MobiDB-lite"/>
    </source>
</evidence>
<sequence>MITHADSSWRVNQLQLYVLSKWIDPGAYRRSKVPDPQSHRTLSPITFAGLLSGGKGRGVEGDEGEERKGKMGERSEDGLFGGLDDEDDEDEQRSCFADGSTYARTSIPSSYPSSSSSLPPLLLHRPHPPR</sequence>
<feature type="region of interest" description="Disordered" evidence="1">
    <location>
        <begin position="28"/>
        <end position="130"/>
    </location>
</feature>
<reference evidence="3" key="1">
    <citation type="journal article" date="2014" name="Proc. Natl. Acad. Sci. U.S.A.">
        <title>Extensive sampling of basidiomycete genomes demonstrates inadequacy of the white-rot/brown-rot paradigm for wood decay fungi.</title>
        <authorList>
            <person name="Riley R."/>
            <person name="Salamov A.A."/>
            <person name="Brown D.W."/>
            <person name="Nagy L.G."/>
            <person name="Floudas D."/>
            <person name="Held B.W."/>
            <person name="Levasseur A."/>
            <person name="Lombard V."/>
            <person name="Morin E."/>
            <person name="Otillar R."/>
            <person name="Lindquist E.A."/>
            <person name="Sun H."/>
            <person name="LaButti K.M."/>
            <person name="Schmutz J."/>
            <person name="Jabbour D."/>
            <person name="Luo H."/>
            <person name="Baker S.E."/>
            <person name="Pisabarro A.G."/>
            <person name="Walton J.D."/>
            <person name="Blanchette R.A."/>
            <person name="Henrissat B."/>
            <person name="Martin F."/>
            <person name="Cullen D."/>
            <person name="Hibbett D.S."/>
            <person name="Grigoriev I.V."/>
        </authorList>
    </citation>
    <scope>NUCLEOTIDE SEQUENCE [LARGE SCALE GENOMIC DNA]</scope>
    <source>
        <strain evidence="3">MUCL 33604</strain>
    </source>
</reference>
<dbReference type="OrthoDB" id="3225203at2759"/>
<protein>
    <submittedName>
        <fullName evidence="2">Uncharacterized protein</fullName>
    </submittedName>
</protein>
<accession>A0A067P319</accession>
<dbReference type="AlphaFoldDB" id="A0A067P319"/>
<feature type="compositionally biased region" description="Low complexity" evidence="1">
    <location>
        <begin position="108"/>
        <end position="123"/>
    </location>
</feature>
<feature type="compositionally biased region" description="Basic and acidic residues" evidence="1">
    <location>
        <begin position="57"/>
        <end position="77"/>
    </location>
</feature>
<proteinExistence type="predicted"/>
<dbReference type="Proteomes" id="UP000027265">
    <property type="component" value="Unassembled WGS sequence"/>
</dbReference>
<dbReference type="EMBL" id="KL197789">
    <property type="protein sequence ID" value="KDQ49318.1"/>
    <property type="molecule type" value="Genomic_DNA"/>
</dbReference>
<dbReference type="HOGENOM" id="CLU_1938487_0_0_1"/>
<dbReference type="InParanoid" id="A0A067P319"/>
<evidence type="ECO:0000313" key="2">
    <source>
        <dbReference type="EMBL" id="KDQ49318.1"/>
    </source>
</evidence>
<keyword evidence="3" id="KW-1185">Reference proteome</keyword>
<gene>
    <name evidence="2" type="ORF">JAAARDRAFT_42958</name>
</gene>
<evidence type="ECO:0000313" key="3">
    <source>
        <dbReference type="Proteomes" id="UP000027265"/>
    </source>
</evidence>
<name>A0A067P319_9AGAM</name>
<organism evidence="2 3">
    <name type="scientific">Jaapia argillacea MUCL 33604</name>
    <dbReference type="NCBI Taxonomy" id="933084"/>
    <lineage>
        <taxon>Eukaryota</taxon>
        <taxon>Fungi</taxon>
        <taxon>Dikarya</taxon>
        <taxon>Basidiomycota</taxon>
        <taxon>Agaricomycotina</taxon>
        <taxon>Agaricomycetes</taxon>
        <taxon>Agaricomycetidae</taxon>
        <taxon>Jaapiales</taxon>
        <taxon>Jaapiaceae</taxon>
        <taxon>Jaapia</taxon>
    </lineage>
</organism>